<sequence length="304" mass="34212">WDGRSHSKLPTGPTKYRPSPLLHGETSHSAQEARLQWFPVKCPKMLRACIQKLQRLHLYEDTEDCSDNLCKKGTNEISPNAQQTRLINLLSRHQLRLQDITSCGCQCSKTELPLLTDLELDLFLNILARPDQAIVVSVFDSSTNRFSENPTLSFCKRLYTEQHKRIPSAGPFRRKTACQDPRDTHHYAPFCAREILYALGTRSPCGSLTTAFSRYRFLSYDLACVSTANSTRPLLQQRYGPAVRTGSCLIFIGGKLCHLSDSITGYPDKLLSRKLLERKIAECFKQVLGAACARPISQSEGCSE</sequence>
<feature type="non-terminal residue" evidence="2">
    <location>
        <position position="1"/>
    </location>
</feature>
<dbReference type="EMBL" id="KV895262">
    <property type="protein sequence ID" value="OON17505.1"/>
    <property type="molecule type" value="Genomic_DNA"/>
</dbReference>
<proteinExistence type="predicted"/>
<evidence type="ECO:0000256" key="1">
    <source>
        <dbReference type="SAM" id="MobiDB-lite"/>
    </source>
</evidence>
<accession>A0A1S8WSW9</accession>
<evidence type="ECO:0000313" key="3">
    <source>
        <dbReference type="Proteomes" id="UP000243686"/>
    </source>
</evidence>
<organism evidence="2 3">
    <name type="scientific">Opisthorchis viverrini</name>
    <name type="common">Southeast Asian liver fluke</name>
    <dbReference type="NCBI Taxonomy" id="6198"/>
    <lineage>
        <taxon>Eukaryota</taxon>
        <taxon>Metazoa</taxon>
        <taxon>Spiralia</taxon>
        <taxon>Lophotrochozoa</taxon>
        <taxon>Platyhelminthes</taxon>
        <taxon>Trematoda</taxon>
        <taxon>Digenea</taxon>
        <taxon>Opisthorchiida</taxon>
        <taxon>Opisthorchiata</taxon>
        <taxon>Opisthorchiidae</taxon>
        <taxon>Opisthorchis</taxon>
    </lineage>
</organism>
<dbReference type="AlphaFoldDB" id="A0A1S8WSW9"/>
<name>A0A1S8WSW9_OPIVI</name>
<evidence type="ECO:0000313" key="2">
    <source>
        <dbReference type="EMBL" id="OON17505.1"/>
    </source>
</evidence>
<protein>
    <submittedName>
        <fullName evidence="2">Uncharacterized protein</fullName>
    </submittedName>
</protein>
<feature type="region of interest" description="Disordered" evidence="1">
    <location>
        <begin position="1"/>
        <end position="25"/>
    </location>
</feature>
<dbReference type="Proteomes" id="UP000243686">
    <property type="component" value="Unassembled WGS sequence"/>
</dbReference>
<gene>
    <name evidence="2" type="ORF">X801_06655</name>
</gene>
<feature type="non-terminal residue" evidence="2">
    <location>
        <position position="304"/>
    </location>
</feature>
<reference evidence="2 3" key="1">
    <citation type="submission" date="2015-03" db="EMBL/GenBank/DDBJ databases">
        <title>Draft genome of the nematode, Opisthorchis viverrini.</title>
        <authorList>
            <person name="Mitreva M."/>
        </authorList>
    </citation>
    <scope>NUCLEOTIDE SEQUENCE [LARGE SCALE GENOMIC DNA]</scope>
    <source>
        <strain evidence="2">Khon Kaen</strain>
    </source>
</reference>
<keyword evidence="3" id="KW-1185">Reference proteome</keyword>